<evidence type="ECO:0000313" key="1">
    <source>
        <dbReference type="EMBL" id="ELZ88491.1"/>
    </source>
</evidence>
<name>M0HVJ6_HALEO</name>
<dbReference type="PATRIC" id="fig|1230453.4.peg.259"/>
<organism evidence="1 2">
    <name type="scientific">Haloferax elongans ATCC BAA-1513</name>
    <dbReference type="NCBI Taxonomy" id="1230453"/>
    <lineage>
        <taxon>Archaea</taxon>
        <taxon>Methanobacteriati</taxon>
        <taxon>Methanobacteriota</taxon>
        <taxon>Stenosarchaea group</taxon>
        <taxon>Halobacteria</taxon>
        <taxon>Halobacteriales</taxon>
        <taxon>Haloferacaceae</taxon>
        <taxon>Haloferax</taxon>
    </lineage>
</organism>
<dbReference type="RefSeq" id="WP_008322221.1">
    <property type="nucleotide sequence ID" value="NZ_AOLK01000006.1"/>
</dbReference>
<protein>
    <submittedName>
        <fullName evidence="1">Uncharacterized protein</fullName>
    </submittedName>
</protein>
<gene>
    <name evidence="1" type="ORF">C453_01465</name>
</gene>
<evidence type="ECO:0000313" key="2">
    <source>
        <dbReference type="Proteomes" id="UP000011612"/>
    </source>
</evidence>
<comment type="caution">
    <text evidence="1">The sequence shown here is derived from an EMBL/GenBank/DDBJ whole genome shotgun (WGS) entry which is preliminary data.</text>
</comment>
<dbReference type="AlphaFoldDB" id="M0HVJ6"/>
<dbReference type="EMBL" id="AOLK01000006">
    <property type="protein sequence ID" value="ELZ88491.1"/>
    <property type="molecule type" value="Genomic_DNA"/>
</dbReference>
<reference evidence="1 2" key="1">
    <citation type="journal article" date="2014" name="PLoS Genet.">
        <title>Phylogenetically driven sequencing of extremely halophilic archaea reveals strategies for static and dynamic osmo-response.</title>
        <authorList>
            <person name="Becker E.A."/>
            <person name="Seitzer P.M."/>
            <person name="Tritt A."/>
            <person name="Larsen D."/>
            <person name="Krusor M."/>
            <person name="Yao A.I."/>
            <person name="Wu D."/>
            <person name="Madern D."/>
            <person name="Eisen J.A."/>
            <person name="Darling A.E."/>
            <person name="Facciotti M.T."/>
        </authorList>
    </citation>
    <scope>NUCLEOTIDE SEQUENCE [LARGE SCALE GENOMIC DNA]</scope>
    <source>
        <strain evidence="1 2">ATCC BAA-1513</strain>
    </source>
</reference>
<sequence>MELDELSSEEVRDYYDELVERNSFLSELKGEHEDELREDEDAVEVARKEVNSEIERAKKHDSMLTSTISAFLPGGQIERETGWVFRGAEPLSEYNESNADAIFCNPERNIALIVECKTSVSSPGSALTQIYDAAEAVRQHREELSDHIDMEIDQLETAICVPSYHDEVVARRIEEEEENGDAEERVYLWRLHYLQETERLDLFTSFANRTRSEATHDSELSQVLNSGVEITKQRQVTPSFYPSSHTFQIMEAAFGQILKRRITNDGPLREFSEEELREILTSQRHLPHYSAETVGNRILGGLTDRLMSDNLVTEIDSEDAELTDGSEYYRYRVRGRSIETVLNNLKEKYRQRALDKKLELRAIEAALREFDEQQRSFDEFF</sequence>
<proteinExistence type="predicted"/>
<keyword evidence="2" id="KW-1185">Reference proteome</keyword>
<dbReference type="STRING" id="1230453.C453_01465"/>
<accession>M0HVJ6</accession>
<dbReference type="OrthoDB" id="275696at2157"/>
<dbReference type="Proteomes" id="UP000011612">
    <property type="component" value="Unassembled WGS sequence"/>
</dbReference>